<dbReference type="EMBL" id="BNBO01000027">
    <property type="protein sequence ID" value="GHH75928.1"/>
    <property type="molecule type" value="Genomic_DNA"/>
</dbReference>
<evidence type="ECO:0000256" key="1">
    <source>
        <dbReference type="SAM" id="Phobius"/>
    </source>
</evidence>
<keyword evidence="1" id="KW-0812">Transmembrane</keyword>
<dbReference type="Proteomes" id="UP000617734">
    <property type="component" value="Unassembled WGS sequence"/>
</dbReference>
<name>A0A919KX92_9ACTN</name>
<dbReference type="AlphaFoldDB" id="A0A919KX92"/>
<accession>A0A919KX92</accession>
<proteinExistence type="predicted"/>
<dbReference type="GeneID" id="95354981"/>
<dbReference type="RefSeq" id="WP_190212778.1">
    <property type="nucleotide sequence ID" value="NZ_BNBO01000027.1"/>
</dbReference>
<evidence type="ECO:0000313" key="2">
    <source>
        <dbReference type="EMBL" id="GHH75928.1"/>
    </source>
</evidence>
<evidence type="ECO:0008006" key="4">
    <source>
        <dbReference type="Google" id="ProtNLM"/>
    </source>
</evidence>
<gene>
    <name evidence="2" type="ORF">GCM10018781_45980</name>
</gene>
<reference evidence="2" key="1">
    <citation type="journal article" date="2014" name="Int. J. Syst. Evol. Microbiol.">
        <title>Complete genome sequence of Corynebacterium casei LMG S-19264T (=DSM 44701T), isolated from a smear-ripened cheese.</title>
        <authorList>
            <consortium name="US DOE Joint Genome Institute (JGI-PGF)"/>
            <person name="Walter F."/>
            <person name="Albersmeier A."/>
            <person name="Kalinowski J."/>
            <person name="Ruckert C."/>
        </authorList>
    </citation>
    <scope>NUCLEOTIDE SEQUENCE</scope>
    <source>
        <strain evidence="2">JCM 4646</strain>
    </source>
</reference>
<feature type="transmembrane region" description="Helical" evidence="1">
    <location>
        <begin position="12"/>
        <end position="38"/>
    </location>
</feature>
<protein>
    <recommendedName>
        <fullName evidence="4">Integral membrane protein</fullName>
    </recommendedName>
</protein>
<reference evidence="2" key="2">
    <citation type="submission" date="2020-09" db="EMBL/GenBank/DDBJ databases">
        <authorList>
            <person name="Sun Q."/>
            <person name="Ohkuma M."/>
        </authorList>
    </citation>
    <scope>NUCLEOTIDE SEQUENCE</scope>
    <source>
        <strain evidence="2">JCM 4646</strain>
    </source>
</reference>
<keyword evidence="1" id="KW-0472">Membrane</keyword>
<evidence type="ECO:0000313" key="3">
    <source>
        <dbReference type="Proteomes" id="UP000617734"/>
    </source>
</evidence>
<feature type="transmembrane region" description="Helical" evidence="1">
    <location>
        <begin position="44"/>
        <end position="64"/>
    </location>
</feature>
<organism evidence="2 3">
    <name type="scientific">Kitasatospora indigofera</name>
    <dbReference type="NCBI Taxonomy" id="67307"/>
    <lineage>
        <taxon>Bacteria</taxon>
        <taxon>Bacillati</taxon>
        <taxon>Actinomycetota</taxon>
        <taxon>Actinomycetes</taxon>
        <taxon>Kitasatosporales</taxon>
        <taxon>Streptomycetaceae</taxon>
        <taxon>Kitasatospora</taxon>
    </lineage>
</organism>
<keyword evidence="1" id="KW-1133">Transmembrane helix</keyword>
<comment type="caution">
    <text evidence="2">The sequence shown here is derived from an EMBL/GenBank/DDBJ whole genome shotgun (WGS) entry which is preliminary data.</text>
</comment>
<sequence>MSSQRADRSDTYVRAGAIVFAVGAVATLVTFVPLFFHLTPLPTAAYWLSMLMPLGFLLALVGMLSSARSQRRRAAATD</sequence>
<keyword evidence="3" id="KW-1185">Reference proteome</keyword>